<dbReference type="Proteomes" id="UP000600449">
    <property type="component" value="Unassembled WGS sequence"/>
</dbReference>
<keyword evidence="2" id="KW-1185">Reference proteome</keyword>
<dbReference type="AlphaFoldDB" id="A0A917Q6J4"/>
<dbReference type="RefSeq" id="WP_188911539.1">
    <property type="nucleotide sequence ID" value="NZ_BMMF01000004.1"/>
</dbReference>
<reference evidence="1 2" key="1">
    <citation type="journal article" date="2014" name="Int. J. Syst. Evol. Microbiol.">
        <title>Complete genome sequence of Corynebacterium casei LMG S-19264T (=DSM 44701T), isolated from a smear-ripened cheese.</title>
        <authorList>
            <consortium name="US DOE Joint Genome Institute (JGI-PGF)"/>
            <person name="Walter F."/>
            <person name="Albersmeier A."/>
            <person name="Kalinowski J."/>
            <person name="Ruckert C."/>
        </authorList>
    </citation>
    <scope>NUCLEOTIDE SEQUENCE [LARGE SCALE GENOMIC DNA]</scope>
    <source>
        <strain evidence="1 2">CGMCC 1.9161</strain>
    </source>
</reference>
<protein>
    <submittedName>
        <fullName evidence="1">Lycopene cyclase</fullName>
    </submittedName>
</protein>
<evidence type="ECO:0000313" key="1">
    <source>
        <dbReference type="EMBL" id="GGK30624.1"/>
    </source>
</evidence>
<organism evidence="1 2">
    <name type="scientific">Salinarimonas ramus</name>
    <dbReference type="NCBI Taxonomy" id="690164"/>
    <lineage>
        <taxon>Bacteria</taxon>
        <taxon>Pseudomonadati</taxon>
        <taxon>Pseudomonadota</taxon>
        <taxon>Alphaproteobacteria</taxon>
        <taxon>Hyphomicrobiales</taxon>
        <taxon>Salinarimonadaceae</taxon>
        <taxon>Salinarimonas</taxon>
    </lineage>
</organism>
<dbReference type="SUPFAM" id="SSF51905">
    <property type="entry name" value="FAD/NAD(P)-binding domain"/>
    <property type="match status" value="1"/>
</dbReference>
<accession>A0A917Q6J4</accession>
<dbReference type="Gene3D" id="3.50.50.60">
    <property type="entry name" value="FAD/NAD(P)-binding domain"/>
    <property type="match status" value="1"/>
</dbReference>
<sequence length="398" mass="42030">MRLDRDLVILGGGCAGLSLAQRLADAGPRAPRTLVLEARETYRDDRTWCFWRTRPHRHERIVAHAWPRVRVATASGGSAVAEAPGMPYQMIRGADFYAAAQAAIAASPDVDLALGARVGAVAPLAGGGFRVETAAGPVTAGAVVDTRPDRRPAPGGARLWQSFRGREIACDTACFDPGTVELMRFSPPRADRVVFTYVLPLAPDRALIETTAFARDPLPAPALAEDLDAAVAAVTFGRGGRALREEHGCLPMGLVAPTPSRTPGLVRAGLMAGGARPSSGYAFRRIQAWADACADALLAGRGPVPAAADGRLLAFMDRLFLRVLAADPARGPDLFAALFRRTPAPRLIRFLSDEPTLLDAAALAAALPPLPFIRALLTPDRAVAGKTALPARVKEAAR</sequence>
<gene>
    <name evidence="1" type="ORF">GCM10011322_16460</name>
</gene>
<dbReference type="InterPro" id="IPR036188">
    <property type="entry name" value="FAD/NAD-bd_sf"/>
</dbReference>
<proteinExistence type="predicted"/>
<evidence type="ECO:0000313" key="2">
    <source>
        <dbReference type="Proteomes" id="UP000600449"/>
    </source>
</evidence>
<name>A0A917Q6J4_9HYPH</name>
<dbReference type="EMBL" id="BMMF01000004">
    <property type="protein sequence ID" value="GGK30624.1"/>
    <property type="molecule type" value="Genomic_DNA"/>
</dbReference>
<comment type="caution">
    <text evidence="1">The sequence shown here is derived from an EMBL/GenBank/DDBJ whole genome shotgun (WGS) entry which is preliminary data.</text>
</comment>
<dbReference type="Pfam" id="PF05834">
    <property type="entry name" value="Lycopene_cycl"/>
    <property type="match status" value="1"/>
</dbReference>